<protein>
    <submittedName>
        <fullName evidence="4">Uncharacterized protein</fullName>
    </submittedName>
</protein>
<evidence type="ECO:0000313" key="5">
    <source>
        <dbReference type="Proteomes" id="UP000027002"/>
    </source>
</evidence>
<keyword evidence="2" id="KW-0812">Transmembrane</keyword>
<feature type="chain" id="PRO_5034227303" evidence="3">
    <location>
        <begin position="17"/>
        <end position="345"/>
    </location>
</feature>
<feature type="signal peptide" evidence="3">
    <location>
        <begin position="1"/>
        <end position="16"/>
    </location>
</feature>
<dbReference type="AlphaFoldDB" id="A0A8E5MJR7"/>
<organism evidence="4 5">
    <name type="scientific">Ustilaginoidea virens</name>
    <name type="common">Rice false smut fungus</name>
    <name type="synonym">Villosiclava virens</name>
    <dbReference type="NCBI Taxonomy" id="1159556"/>
    <lineage>
        <taxon>Eukaryota</taxon>
        <taxon>Fungi</taxon>
        <taxon>Dikarya</taxon>
        <taxon>Ascomycota</taxon>
        <taxon>Pezizomycotina</taxon>
        <taxon>Sordariomycetes</taxon>
        <taxon>Hypocreomycetidae</taxon>
        <taxon>Hypocreales</taxon>
        <taxon>Clavicipitaceae</taxon>
        <taxon>Ustilaginoidea</taxon>
    </lineage>
</organism>
<feature type="compositionally biased region" description="Polar residues" evidence="1">
    <location>
        <begin position="117"/>
        <end position="126"/>
    </location>
</feature>
<feature type="region of interest" description="Disordered" evidence="1">
    <location>
        <begin position="52"/>
        <end position="95"/>
    </location>
</feature>
<accession>A0A8E5MJR7</accession>
<keyword evidence="5" id="KW-1185">Reference proteome</keyword>
<evidence type="ECO:0000313" key="4">
    <source>
        <dbReference type="EMBL" id="QUC22367.1"/>
    </source>
</evidence>
<dbReference type="OrthoDB" id="4940775at2759"/>
<feature type="compositionally biased region" description="Polar residues" evidence="1">
    <location>
        <begin position="60"/>
        <end position="76"/>
    </location>
</feature>
<keyword evidence="2" id="KW-0472">Membrane</keyword>
<name>A0A8E5MJR7_USTVR</name>
<feature type="compositionally biased region" description="Basic and acidic residues" evidence="1">
    <location>
        <begin position="133"/>
        <end position="144"/>
    </location>
</feature>
<evidence type="ECO:0000256" key="2">
    <source>
        <dbReference type="SAM" id="Phobius"/>
    </source>
</evidence>
<gene>
    <name evidence="4" type="ORF">UV8b_06608</name>
</gene>
<feature type="transmembrane region" description="Helical" evidence="2">
    <location>
        <begin position="152"/>
        <end position="175"/>
    </location>
</feature>
<dbReference type="EMBL" id="CP072757">
    <property type="protein sequence ID" value="QUC22367.1"/>
    <property type="molecule type" value="Genomic_DNA"/>
</dbReference>
<dbReference type="GeneID" id="66067385"/>
<sequence>MLLLLYKMFLVAISTPAFNNGPLEQDFDMLARLLSPMLAPLAKAPQACHHSFMPDGPAADNTNLPLSGRASPTTVSPLPEGDKPSSARVASTTPRDFLASRTRSVGIRISLSGRDALTNTETTSSPPQAPLFDGRESQQDDRPAAAKQDTSVLIAGIVAASASCTLLLGALIRWLQSRKTGYCLRHNRLEMGTRADVLGPTACHQVAWPQQQRFPNHQSQGVLPPLDMATPATYQSTMVSPVEQRNEPPSQPSQLSPIGTIDLQLQPPAATYQMKPPVELPAALEETCRMPLPPYESWTEGATLPRRFSWDSDAEASYRPSSPVKRQRTWGSHCSGKTAARHSKT</sequence>
<feature type="region of interest" description="Disordered" evidence="1">
    <location>
        <begin position="312"/>
        <end position="345"/>
    </location>
</feature>
<feature type="region of interest" description="Disordered" evidence="1">
    <location>
        <begin position="116"/>
        <end position="146"/>
    </location>
</feature>
<dbReference type="Proteomes" id="UP000027002">
    <property type="component" value="Chromosome 5"/>
</dbReference>
<evidence type="ECO:0000256" key="3">
    <source>
        <dbReference type="SAM" id="SignalP"/>
    </source>
</evidence>
<reference evidence="4" key="1">
    <citation type="submission" date="2020-03" db="EMBL/GenBank/DDBJ databases">
        <title>A mixture of massive structural variations and highly conserved coding sequences in Ustilaginoidea virens genome.</title>
        <authorList>
            <person name="Zhang K."/>
            <person name="Zhao Z."/>
            <person name="Zhang Z."/>
            <person name="Li Y."/>
            <person name="Hsiang T."/>
            <person name="Sun W."/>
        </authorList>
    </citation>
    <scope>NUCLEOTIDE SEQUENCE</scope>
    <source>
        <strain evidence="4">UV-8b</strain>
    </source>
</reference>
<evidence type="ECO:0000256" key="1">
    <source>
        <dbReference type="SAM" id="MobiDB-lite"/>
    </source>
</evidence>
<keyword evidence="2" id="KW-1133">Transmembrane helix</keyword>
<dbReference type="RefSeq" id="XP_043000040.1">
    <property type="nucleotide sequence ID" value="XM_043144105.1"/>
</dbReference>
<dbReference type="KEGG" id="uvi:66067385"/>
<proteinExistence type="predicted"/>
<keyword evidence="3" id="KW-0732">Signal</keyword>